<dbReference type="SMART" id="SM00360">
    <property type="entry name" value="RRM"/>
    <property type="match status" value="4"/>
</dbReference>
<dbReference type="GO" id="GO:0003723">
    <property type="term" value="F:RNA binding"/>
    <property type="evidence" value="ECO:0007669"/>
    <property type="project" value="UniProtKB-UniRule"/>
</dbReference>
<evidence type="ECO:0000313" key="9">
    <source>
        <dbReference type="Proteomes" id="UP000663879"/>
    </source>
</evidence>
<evidence type="ECO:0000256" key="3">
    <source>
        <dbReference type="ARBA" id="ARBA00022737"/>
    </source>
</evidence>
<comment type="caution">
    <text evidence="8">The sequence shown here is derived from an EMBL/GenBank/DDBJ whole genome shotgun (WGS) entry which is preliminary data.</text>
</comment>
<dbReference type="AlphaFoldDB" id="A0A814CMY5"/>
<keyword evidence="2" id="KW-0507">mRNA processing</keyword>
<evidence type="ECO:0000256" key="5">
    <source>
        <dbReference type="ARBA" id="ARBA00023187"/>
    </source>
</evidence>
<dbReference type="OrthoDB" id="431068at2759"/>
<dbReference type="GO" id="GO:0008380">
    <property type="term" value="P:RNA splicing"/>
    <property type="evidence" value="ECO:0007669"/>
    <property type="project" value="UniProtKB-KW"/>
</dbReference>
<gene>
    <name evidence="8" type="ORF">OXX778_LOCUS13503</name>
</gene>
<evidence type="ECO:0000259" key="7">
    <source>
        <dbReference type="PROSITE" id="PS50102"/>
    </source>
</evidence>
<keyword evidence="9" id="KW-1185">Reference proteome</keyword>
<dbReference type="Proteomes" id="UP000663879">
    <property type="component" value="Unassembled WGS sequence"/>
</dbReference>
<evidence type="ECO:0000256" key="6">
    <source>
        <dbReference type="PROSITE-ProRule" id="PRU00176"/>
    </source>
</evidence>
<dbReference type="EMBL" id="CAJNOC010002607">
    <property type="protein sequence ID" value="CAF0942534.1"/>
    <property type="molecule type" value="Genomic_DNA"/>
</dbReference>
<protein>
    <recommendedName>
        <fullName evidence="7">RRM domain-containing protein</fullName>
    </recommendedName>
</protein>
<dbReference type="Gene3D" id="3.30.420.10">
    <property type="entry name" value="Ribonuclease H-like superfamily/Ribonuclease H"/>
    <property type="match status" value="1"/>
</dbReference>
<dbReference type="Gene3D" id="3.30.70.330">
    <property type="match status" value="4"/>
</dbReference>
<dbReference type="PANTHER" id="PTHR13976">
    <property type="entry name" value="HETEROGENEOUS NUCLEAR RIBONUCLEOPROTEIN-RELATED"/>
    <property type="match status" value="1"/>
</dbReference>
<evidence type="ECO:0000256" key="4">
    <source>
        <dbReference type="ARBA" id="ARBA00022884"/>
    </source>
</evidence>
<evidence type="ECO:0000313" key="8">
    <source>
        <dbReference type="EMBL" id="CAF0942534.1"/>
    </source>
</evidence>
<dbReference type="InterPro" id="IPR036397">
    <property type="entry name" value="RNaseH_sf"/>
</dbReference>
<feature type="domain" description="RRM" evidence="7">
    <location>
        <begin position="347"/>
        <end position="430"/>
    </location>
</feature>
<keyword evidence="3" id="KW-0677">Repeat</keyword>
<keyword evidence="5" id="KW-0508">mRNA splicing</keyword>
<comment type="similarity">
    <text evidence="1">Belongs to the ESRP family.</text>
</comment>
<feature type="domain" description="RRM" evidence="7">
    <location>
        <begin position="203"/>
        <end position="280"/>
    </location>
</feature>
<dbReference type="InterPro" id="IPR000504">
    <property type="entry name" value="RRM_dom"/>
</dbReference>
<evidence type="ECO:0000256" key="2">
    <source>
        <dbReference type="ARBA" id="ARBA00022664"/>
    </source>
</evidence>
<dbReference type="PROSITE" id="PS50102">
    <property type="entry name" value="RRM"/>
    <property type="match status" value="2"/>
</dbReference>
<sequence length="742" mass="85140">MAEHEYLIIFSCVVSGANNELNESDILNISTIIIDVKNTKLLDCTEYHIFPTNISSKSCENSNYISLLGFISKIDARLTNYGIRQNNLAFITDGPVHLRQIFIPECNLKNIEIPLYFFKYFDIIKEFKKFLNCPNFNGIDEIKEYMSLADENEQSSSMKQCFLLHEIVLEMIKSGYCFCNPEVISKELEKGIFSVDDKIEENTIVRVRGLPWQCTEYDVSKFFYGLNITRGGVALCLSQQGRRNGEALVRFENEEQRDLALRRHKHHMGSRYIEVYRASGKDFLSVAGEKKMANLKNRSHFISDKKYCYNKNNYNFTNVNNFYNHYFNYLKRSNNEVKTFLTRNGKIIIRMRGLPFDSTAKDVVDFFKRGDYSCDIVDDEAGVLFVHYPDGRATGDAFVMFRTEEEASRATLKHKETMGPRYIELFRSTSAEVQQVFKRSQDLKYYQNNLKDTQLQPLPILPPEMISGSKKDCIRLKNLPLECGIEQVLEFLGVHSQHIVHQGLHMILNSQGQPSGEVFIQFDGEQSAMNVCLHKNKKIMVFMNEKYPIEVTQCSGEEMNLVLMGVLPSNLISQTINNIESTTNSYVPMCNPLSSIPNSNFYFSNLNTQIKPHPNHLPIINNQFSNVTGSYAPILWYYPTPPVSPSSTLFLHPAQMIHSFSNPIFLVLKNAPSNITVNDVLEFFNGYEIMADSFQIQNNSENGLNSSDVLITLHNRLEAERAVVEKNHQKIGNNLIELYLSI</sequence>
<dbReference type="InterPro" id="IPR012677">
    <property type="entry name" value="Nucleotide-bd_a/b_plait_sf"/>
</dbReference>
<keyword evidence="4 6" id="KW-0694">RNA-binding</keyword>
<dbReference type="GO" id="GO:0006397">
    <property type="term" value="P:mRNA processing"/>
    <property type="evidence" value="ECO:0007669"/>
    <property type="project" value="UniProtKB-KW"/>
</dbReference>
<dbReference type="InterPro" id="IPR035979">
    <property type="entry name" value="RBD_domain_sf"/>
</dbReference>
<evidence type="ECO:0000256" key="1">
    <source>
        <dbReference type="ARBA" id="ARBA00008866"/>
    </source>
</evidence>
<reference evidence="8" key="1">
    <citation type="submission" date="2021-02" db="EMBL/GenBank/DDBJ databases">
        <authorList>
            <person name="Nowell W R."/>
        </authorList>
    </citation>
    <scope>NUCLEOTIDE SEQUENCE</scope>
    <source>
        <strain evidence="8">Ploen Becks lab</strain>
    </source>
</reference>
<name>A0A814CMY5_9BILA</name>
<organism evidence="8 9">
    <name type="scientific">Brachionus calyciflorus</name>
    <dbReference type="NCBI Taxonomy" id="104777"/>
    <lineage>
        <taxon>Eukaryota</taxon>
        <taxon>Metazoa</taxon>
        <taxon>Spiralia</taxon>
        <taxon>Gnathifera</taxon>
        <taxon>Rotifera</taxon>
        <taxon>Eurotatoria</taxon>
        <taxon>Monogononta</taxon>
        <taxon>Pseudotrocha</taxon>
        <taxon>Ploima</taxon>
        <taxon>Brachionidae</taxon>
        <taxon>Brachionus</taxon>
    </lineage>
</organism>
<dbReference type="Pfam" id="PF00076">
    <property type="entry name" value="RRM_1"/>
    <property type="match status" value="1"/>
</dbReference>
<accession>A0A814CMY5</accession>
<proteinExistence type="inferred from homology"/>
<dbReference type="InterPro" id="IPR050666">
    <property type="entry name" value="ESRP"/>
</dbReference>
<dbReference type="SUPFAM" id="SSF54928">
    <property type="entry name" value="RNA-binding domain, RBD"/>
    <property type="match status" value="4"/>
</dbReference>